<feature type="region of interest" description="Disordered" evidence="1">
    <location>
        <begin position="244"/>
        <end position="518"/>
    </location>
</feature>
<dbReference type="InterPro" id="IPR012349">
    <property type="entry name" value="Split_barrel_FMN-bd"/>
</dbReference>
<feature type="compositionally biased region" description="Low complexity" evidence="1">
    <location>
        <begin position="464"/>
        <end position="491"/>
    </location>
</feature>
<accession>A0ABV9A6W8</accession>
<dbReference type="RefSeq" id="WP_386448491.1">
    <property type="nucleotide sequence ID" value="NZ_JBHSFH010000007.1"/>
</dbReference>
<feature type="compositionally biased region" description="Basic and acidic residues" evidence="1">
    <location>
        <begin position="299"/>
        <end position="336"/>
    </location>
</feature>
<dbReference type="EMBL" id="JBHSFH010000007">
    <property type="protein sequence ID" value="MFC4495535.1"/>
    <property type="molecule type" value="Genomic_DNA"/>
</dbReference>
<dbReference type="SUPFAM" id="SSF50475">
    <property type="entry name" value="FMN-binding split barrel"/>
    <property type="match status" value="1"/>
</dbReference>
<feature type="compositionally biased region" description="Low complexity" evidence="1">
    <location>
        <begin position="418"/>
        <end position="456"/>
    </location>
</feature>
<protein>
    <submittedName>
        <fullName evidence="3">Pyridoxamine 5'-phosphate oxidase family protein</fullName>
    </submittedName>
</protein>
<dbReference type="Gene3D" id="2.30.110.10">
    <property type="entry name" value="Electron Transport, Fmn-binding Protein, Chain A"/>
    <property type="match status" value="1"/>
</dbReference>
<keyword evidence="4" id="KW-1185">Reference proteome</keyword>
<evidence type="ECO:0000256" key="1">
    <source>
        <dbReference type="SAM" id="MobiDB-lite"/>
    </source>
</evidence>
<feature type="domain" description="Pyridoxamine 5'-phosphate oxidase N-terminal" evidence="2">
    <location>
        <begin position="105"/>
        <end position="224"/>
    </location>
</feature>
<name>A0ABV9A6W8_9ACTN</name>
<dbReference type="Proteomes" id="UP001595997">
    <property type="component" value="Unassembled WGS sequence"/>
</dbReference>
<feature type="compositionally biased region" description="Basic and acidic residues" evidence="1">
    <location>
        <begin position="492"/>
        <end position="507"/>
    </location>
</feature>
<dbReference type="Pfam" id="PF01243">
    <property type="entry name" value="PNPOx_N"/>
    <property type="match status" value="1"/>
</dbReference>
<feature type="compositionally biased region" description="Low complexity" evidence="1">
    <location>
        <begin position="363"/>
        <end position="375"/>
    </location>
</feature>
<feature type="compositionally biased region" description="Basic and acidic residues" evidence="1">
    <location>
        <begin position="246"/>
        <end position="260"/>
    </location>
</feature>
<organism evidence="3 4">
    <name type="scientific">Streptomyces ovatisporus</name>
    <dbReference type="NCBI Taxonomy" id="1128682"/>
    <lineage>
        <taxon>Bacteria</taxon>
        <taxon>Bacillati</taxon>
        <taxon>Actinomycetota</taxon>
        <taxon>Actinomycetes</taxon>
        <taxon>Kitasatosporales</taxon>
        <taxon>Streptomycetaceae</taxon>
        <taxon>Streptomyces</taxon>
    </lineage>
</organism>
<feature type="compositionally biased region" description="Gly residues" evidence="1">
    <location>
        <begin position="51"/>
        <end position="69"/>
    </location>
</feature>
<proteinExistence type="predicted"/>
<feature type="region of interest" description="Disordered" evidence="1">
    <location>
        <begin position="1"/>
        <end position="80"/>
    </location>
</feature>
<evidence type="ECO:0000259" key="2">
    <source>
        <dbReference type="Pfam" id="PF01243"/>
    </source>
</evidence>
<dbReference type="PANTHER" id="PTHR42815:SF2">
    <property type="entry name" value="FAD-BINDING, PUTATIVE (AFU_ORTHOLOGUE AFUA_6G07600)-RELATED"/>
    <property type="match status" value="1"/>
</dbReference>
<sequence length="518" mass="54505">MAEADAAHPRDGRNARAQHEHERSEAHWFERRDRHDRTASGSGPLKADGAGASGKGDGAGHADGGGLFGGSSRPGSDGERVLQRRLGTTDRAERFYDEQVLDHLNERMREFVQRQEMFFLATADRHGECDSSFRAGPPGFLRVLDERTLVYPEYRGNGVHASLGNIEENPHLGIMLIDFTRARIGLHINGRAAVVGDAEIRASYPELPEDPVPGRRAQLWVRVEVEEAYIHCAKHIPQLQRAPKRTAREWGTDDYKRKGGDFFGTARDAREREAARSGAGAGERVPAMQTAQGYAASRGQERPSAYDRPPGHGRGEVRDSRSHEPQPHDPRSHEPRVPGAEPGATASAAAGSAPGSGSGAGTPGAATPGTETGTDSGTGTGTSGTATSGSGSRTGAGLLGTDREAAWQLPEMPPPPRLLNAPPSQRGTSPQSGSSAFSPSSSWPSSASTGFAATSSPLSGPSTAADGASGAIAARGAAAASGRGSDPQAWRQEAERALAEAQRRGAVSERGTFQGWFG</sequence>
<feature type="compositionally biased region" description="Low complexity" evidence="1">
    <location>
        <begin position="338"/>
        <end position="353"/>
    </location>
</feature>
<evidence type="ECO:0000313" key="4">
    <source>
        <dbReference type="Proteomes" id="UP001595997"/>
    </source>
</evidence>
<comment type="caution">
    <text evidence="3">The sequence shown here is derived from an EMBL/GenBank/DDBJ whole genome shotgun (WGS) entry which is preliminary data.</text>
</comment>
<dbReference type="PANTHER" id="PTHR42815">
    <property type="entry name" value="FAD-BINDING, PUTATIVE (AFU_ORTHOLOGUE AFUA_6G07600)-RELATED"/>
    <property type="match status" value="1"/>
</dbReference>
<reference evidence="4" key="1">
    <citation type="journal article" date="2019" name="Int. J. Syst. Evol. Microbiol.">
        <title>The Global Catalogue of Microorganisms (GCM) 10K type strain sequencing project: providing services to taxonomists for standard genome sequencing and annotation.</title>
        <authorList>
            <consortium name="The Broad Institute Genomics Platform"/>
            <consortium name="The Broad Institute Genome Sequencing Center for Infectious Disease"/>
            <person name="Wu L."/>
            <person name="Ma J."/>
        </authorList>
    </citation>
    <scope>NUCLEOTIDE SEQUENCE [LARGE SCALE GENOMIC DNA]</scope>
    <source>
        <strain evidence="4">CGMCC 4.7357</strain>
    </source>
</reference>
<dbReference type="InterPro" id="IPR011576">
    <property type="entry name" value="Pyridox_Oxase_N"/>
</dbReference>
<gene>
    <name evidence="3" type="ORF">ACFPA8_15495</name>
</gene>
<evidence type="ECO:0000313" key="3">
    <source>
        <dbReference type="EMBL" id="MFC4495535.1"/>
    </source>
</evidence>
<feature type="compositionally biased region" description="Basic and acidic residues" evidence="1">
    <location>
        <begin position="1"/>
        <end position="38"/>
    </location>
</feature>